<dbReference type="GO" id="GO:0098796">
    <property type="term" value="C:membrane protein complex"/>
    <property type="evidence" value="ECO:0007669"/>
    <property type="project" value="UniProtKB-ARBA"/>
</dbReference>
<dbReference type="PROSITE" id="PS00211">
    <property type="entry name" value="ABC_TRANSPORTER_1"/>
    <property type="match status" value="1"/>
</dbReference>
<name>A0A347WMX8_9LACT</name>
<evidence type="ECO:0000256" key="4">
    <source>
        <dbReference type="ARBA" id="ARBA00022840"/>
    </source>
</evidence>
<evidence type="ECO:0000256" key="2">
    <source>
        <dbReference type="ARBA" id="ARBA00022448"/>
    </source>
</evidence>
<dbReference type="InterPro" id="IPR003593">
    <property type="entry name" value="AAA+_ATPase"/>
</dbReference>
<dbReference type="KEGG" id="abae:CL176_10765"/>
<dbReference type="PANTHER" id="PTHR42798:SF2">
    <property type="entry name" value="ABC TRANSPORTER ATP-BINDING PROTEIN MG467-RELATED"/>
    <property type="match status" value="1"/>
</dbReference>
<evidence type="ECO:0000256" key="1">
    <source>
        <dbReference type="ARBA" id="ARBA00005417"/>
    </source>
</evidence>
<organism evidence="7 8">
    <name type="scientific">Suicoccus acidiformans</name>
    <dbReference type="NCBI Taxonomy" id="2036206"/>
    <lineage>
        <taxon>Bacteria</taxon>
        <taxon>Bacillati</taxon>
        <taxon>Bacillota</taxon>
        <taxon>Bacilli</taxon>
        <taxon>Lactobacillales</taxon>
        <taxon>Aerococcaceae</taxon>
        <taxon>Suicoccus</taxon>
    </lineage>
</organism>
<keyword evidence="3" id="KW-0547">Nucleotide-binding</keyword>
<reference evidence="7 8" key="1">
    <citation type="submission" date="2017-09" db="EMBL/GenBank/DDBJ databases">
        <title>Complete genome sequence of Oxytococcus suis strain ZY16052.</title>
        <authorList>
            <person name="Li F."/>
        </authorList>
    </citation>
    <scope>NUCLEOTIDE SEQUENCE [LARGE SCALE GENOMIC DNA]</scope>
    <source>
        <strain evidence="7 8">ZY16052</strain>
    </source>
</reference>
<accession>A0A347WMX8</accession>
<proteinExistence type="inferred from homology"/>
<keyword evidence="5" id="KW-0029">Amino-acid transport</keyword>
<dbReference type="PANTHER" id="PTHR42798">
    <property type="entry name" value="LIPOPROTEIN-RELEASING SYSTEM ATP-BINDING PROTEIN LOLD"/>
    <property type="match status" value="1"/>
</dbReference>
<dbReference type="EMBL" id="CP023434">
    <property type="protein sequence ID" value="AXY26435.1"/>
    <property type="molecule type" value="Genomic_DNA"/>
</dbReference>
<dbReference type="SUPFAM" id="SSF52540">
    <property type="entry name" value="P-loop containing nucleoside triphosphate hydrolases"/>
    <property type="match status" value="1"/>
</dbReference>
<dbReference type="Proteomes" id="UP000263232">
    <property type="component" value="Chromosome"/>
</dbReference>
<comment type="similarity">
    <text evidence="1">Belongs to the ABC transporter superfamily.</text>
</comment>
<dbReference type="InterPro" id="IPR017871">
    <property type="entry name" value="ABC_transporter-like_CS"/>
</dbReference>
<evidence type="ECO:0000313" key="7">
    <source>
        <dbReference type="EMBL" id="AXY26435.1"/>
    </source>
</evidence>
<gene>
    <name evidence="7" type="ORF">CL176_10765</name>
</gene>
<keyword evidence="2" id="KW-0813">Transport</keyword>
<dbReference type="FunFam" id="3.40.50.300:FF:000032">
    <property type="entry name" value="Export ABC transporter ATP-binding protein"/>
    <property type="match status" value="1"/>
</dbReference>
<dbReference type="CDD" id="cd03255">
    <property type="entry name" value="ABC_MJ0796_LolCDE_FtsE"/>
    <property type="match status" value="1"/>
</dbReference>
<keyword evidence="8" id="KW-1185">Reference proteome</keyword>
<keyword evidence="4 7" id="KW-0067">ATP-binding</keyword>
<dbReference type="GO" id="GO:0016887">
    <property type="term" value="F:ATP hydrolysis activity"/>
    <property type="evidence" value="ECO:0007669"/>
    <property type="project" value="InterPro"/>
</dbReference>
<dbReference type="RefSeq" id="WP_118991292.1">
    <property type="nucleotide sequence ID" value="NZ_CP023434.1"/>
</dbReference>
<protein>
    <submittedName>
        <fullName evidence="7">Macrolide ABC transporter ATP-binding protein</fullName>
    </submittedName>
</protein>
<feature type="domain" description="ABC transporter" evidence="6">
    <location>
        <begin position="6"/>
        <end position="223"/>
    </location>
</feature>
<evidence type="ECO:0000256" key="5">
    <source>
        <dbReference type="ARBA" id="ARBA00022970"/>
    </source>
</evidence>
<evidence type="ECO:0000256" key="3">
    <source>
        <dbReference type="ARBA" id="ARBA00022741"/>
    </source>
</evidence>
<dbReference type="AlphaFoldDB" id="A0A347WMX8"/>
<dbReference type="InterPro" id="IPR027417">
    <property type="entry name" value="P-loop_NTPase"/>
</dbReference>
<evidence type="ECO:0000259" key="6">
    <source>
        <dbReference type="PROSITE" id="PS50893"/>
    </source>
</evidence>
<dbReference type="Gene3D" id="3.40.50.300">
    <property type="entry name" value="P-loop containing nucleotide triphosphate hydrolases"/>
    <property type="match status" value="1"/>
</dbReference>
<dbReference type="SMART" id="SM00382">
    <property type="entry name" value="AAA"/>
    <property type="match status" value="1"/>
</dbReference>
<evidence type="ECO:0000313" key="8">
    <source>
        <dbReference type="Proteomes" id="UP000263232"/>
    </source>
</evidence>
<dbReference type="GO" id="GO:0006865">
    <property type="term" value="P:amino acid transport"/>
    <property type="evidence" value="ECO:0007669"/>
    <property type="project" value="UniProtKB-KW"/>
</dbReference>
<dbReference type="GO" id="GO:0022857">
    <property type="term" value="F:transmembrane transporter activity"/>
    <property type="evidence" value="ECO:0007669"/>
    <property type="project" value="UniProtKB-ARBA"/>
</dbReference>
<dbReference type="OrthoDB" id="9791546at2"/>
<dbReference type="Pfam" id="PF00005">
    <property type="entry name" value="ABC_tran"/>
    <property type="match status" value="1"/>
</dbReference>
<dbReference type="InterPro" id="IPR017911">
    <property type="entry name" value="MacB-like_ATP-bd"/>
</dbReference>
<dbReference type="PROSITE" id="PS50893">
    <property type="entry name" value="ABC_TRANSPORTER_2"/>
    <property type="match status" value="1"/>
</dbReference>
<dbReference type="InterPro" id="IPR003439">
    <property type="entry name" value="ABC_transporter-like_ATP-bd"/>
</dbReference>
<sequence>MSNVLIEFDNVSKVYGKGETPVRANDSISFQIMEGEFVVILGQSGAGKSTTLNLLAGMDYPSTGQIWVEGENIAEYSLKQQTLYRRSKIGFVFQAYNLIPHLTAKENVNMMIEIANSQSLAEDALQAVGLTNRMEHFPRQLSGGEQQRVSIARALASNPKILLCDEPTGALDSATGDKIIQTLKDYNRNYGTTCLVITHNREIAEIADRVIELKDGKVASNYIND</sequence>
<dbReference type="GO" id="GO:0005524">
    <property type="term" value="F:ATP binding"/>
    <property type="evidence" value="ECO:0007669"/>
    <property type="project" value="UniProtKB-KW"/>
</dbReference>